<feature type="domain" description="RNA polymerase sigma factor 70 region 4 type 2" evidence="9">
    <location>
        <begin position="152"/>
        <end position="188"/>
    </location>
</feature>
<proteinExistence type="inferred from homology"/>
<organism evidence="10 11">
    <name type="scientific">Ruminococcus flavefaciens</name>
    <dbReference type="NCBI Taxonomy" id="1265"/>
    <lineage>
        <taxon>Bacteria</taxon>
        <taxon>Bacillati</taxon>
        <taxon>Bacillota</taxon>
        <taxon>Clostridia</taxon>
        <taxon>Eubacteriales</taxon>
        <taxon>Oscillospiraceae</taxon>
        <taxon>Ruminococcus</taxon>
    </lineage>
</organism>
<dbReference type="NCBIfam" id="TIGR02937">
    <property type="entry name" value="sigma70-ECF"/>
    <property type="match status" value="1"/>
</dbReference>
<reference evidence="10 11" key="1">
    <citation type="submission" date="2016-10" db="EMBL/GenBank/DDBJ databases">
        <authorList>
            <person name="de Groot N.N."/>
        </authorList>
    </citation>
    <scope>NUCLEOTIDE SEQUENCE [LARGE SCALE GENOMIC DNA]</scope>
    <source>
        <strain evidence="10 11">YAD2003</strain>
    </source>
</reference>
<dbReference type="AlphaFoldDB" id="A0A1H6I3C3"/>
<keyword evidence="3" id="KW-0805">Transcription regulation</keyword>
<evidence type="ECO:0000256" key="6">
    <source>
        <dbReference type="ARBA" id="ARBA00023163"/>
    </source>
</evidence>
<dbReference type="Proteomes" id="UP000183190">
    <property type="component" value="Unassembled WGS sequence"/>
</dbReference>
<keyword evidence="4" id="KW-0731">Sigma factor</keyword>
<dbReference type="InterPro" id="IPR014284">
    <property type="entry name" value="RNA_pol_sigma-70_dom"/>
</dbReference>
<keyword evidence="5" id="KW-0238">DNA-binding</keyword>
<evidence type="ECO:0000259" key="9">
    <source>
        <dbReference type="Pfam" id="PF08281"/>
    </source>
</evidence>
<gene>
    <name evidence="10" type="ORF">SAMN02910265_00466</name>
</gene>
<dbReference type="GO" id="GO:0006352">
    <property type="term" value="P:DNA-templated transcription initiation"/>
    <property type="evidence" value="ECO:0007669"/>
    <property type="project" value="InterPro"/>
</dbReference>
<dbReference type="PANTHER" id="PTHR30385">
    <property type="entry name" value="SIGMA FACTOR F FLAGELLAR"/>
    <property type="match status" value="1"/>
</dbReference>
<dbReference type="Gene3D" id="1.10.10.10">
    <property type="entry name" value="Winged helix-like DNA-binding domain superfamily/Winged helix DNA-binding domain"/>
    <property type="match status" value="1"/>
</dbReference>
<name>A0A1H6I3C3_RUMFL</name>
<dbReference type="InterPro" id="IPR007627">
    <property type="entry name" value="RNA_pol_sigma70_r2"/>
</dbReference>
<dbReference type="GO" id="GO:0016987">
    <property type="term" value="F:sigma factor activity"/>
    <property type="evidence" value="ECO:0007669"/>
    <property type="project" value="UniProtKB-KW"/>
</dbReference>
<evidence type="ECO:0000313" key="11">
    <source>
        <dbReference type="Proteomes" id="UP000183190"/>
    </source>
</evidence>
<comment type="function">
    <text evidence="7">Sigma factors are initiation factors that promote the attachment of RNA polymerase to specific initiation sites and are then released. Sigma-S contributes to the protection against external stress, thus playing a role in cellular fitness and survival.</text>
</comment>
<dbReference type="InterPro" id="IPR016032">
    <property type="entry name" value="Sig_transdc_resp-reg_C-effctor"/>
</dbReference>
<dbReference type="InterPro" id="IPR013325">
    <property type="entry name" value="RNA_pol_sigma_r2"/>
</dbReference>
<dbReference type="Gene3D" id="1.20.120.1810">
    <property type="match status" value="1"/>
</dbReference>
<dbReference type="Pfam" id="PF04542">
    <property type="entry name" value="Sigma70_r2"/>
    <property type="match status" value="1"/>
</dbReference>
<dbReference type="InterPro" id="IPR036388">
    <property type="entry name" value="WH-like_DNA-bd_sf"/>
</dbReference>
<dbReference type="EMBL" id="FNWV01000001">
    <property type="protein sequence ID" value="SEH40945.1"/>
    <property type="molecule type" value="Genomic_DNA"/>
</dbReference>
<evidence type="ECO:0000256" key="4">
    <source>
        <dbReference type="ARBA" id="ARBA00023082"/>
    </source>
</evidence>
<accession>A0A1H6I3C3</accession>
<evidence type="ECO:0000256" key="5">
    <source>
        <dbReference type="ARBA" id="ARBA00023125"/>
    </source>
</evidence>
<keyword evidence="6" id="KW-0804">Transcription</keyword>
<evidence type="ECO:0000259" key="8">
    <source>
        <dbReference type="Pfam" id="PF04542"/>
    </source>
</evidence>
<dbReference type="OrthoDB" id="9783788at2"/>
<protein>
    <recommendedName>
        <fullName evidence="2">RNA polymerase sigma factor SigS</fullName>
    </recommendedName>
</protein>
<evidence type="ECO:0000256" key="7">
    <source>
        <dbReference type="ARBA" id="ARBA00024701"/>
    </source>
</evidence>
<evidence type="ECO:0000256" key="1">
    <source>
        <dbReference type="ARBA" id="ARBA00007788"/>
    </source>
</evidence>
<dbReference type="InterPro" id="IPR013249">
    <property type="entry name" value="RNA_pol_sigma70_r4_t2"/>
</dbReference>
<dbReference type="Pfam" id="PF08281">
    <property type="entry name" value="Sigma70_r4_2"/>
    <property type="match status" value="1"/>
</dbReference>
<dbReference type="SUPFAM" id="SSF88946">
    <property type="entry name" value="Sigma2 domain of RNA polymerase sigma factors"/>
    <property type="match status" value="1"/>
</dbReference>
<evidence type="ECO:0000313" key="10">
    <source>
        <dbReference type="EMBL" id="SEH40945.1"/>
    </source>
</evidence>
<feature type="domain" description="RNA polymerase sigma-70 region 2" evidence="8">
    <location>
        <begin position="48"/>
        <end position="96"/>
    </location>
</feature>
<evidence type="ECO:0000256" key="2">
    <source>
        <dbReference type="ARBA" id="ARBA00021245"/>
    </source>
</evidence>
<sequence>MLDLDFNLNELNSKPDEELAVLGKTDKTAAAVLISRYSRLIFIKSEIYATAETDSDDLHQEGMLSLLKAIEAFDPKKGVKFCTFAEVCIVNRMRTLSKRSVKNTSFAERIDDDEAADVLSVDETPESIYFYKEFFSELWKNICSVLSLTELNVLTLCVQGLSYKSAAEKLGITEKAVDNAMQRARKKIRAVMHDIN</sequence>
<evidence type="ECO:0000256" key="3">
    <source>
        <dbReference type="ARBA" id="ARBA00023015"/>
    </source>
</evidence>
<dbReference type="GO" id="GO:0003677">
    <property type="term" value="F:DNA binding"/>
    <property type="evidence" value="ECO:0007669"/>
    <property type="project" value="UniProtKB-KW"/>
</dbReference>
<comment type="similarity">
    <text evidence="1">Belongs to the sigma-70 factor family.</text>
</comment>
<dbReference type="SUPFAM" id="SSF46894">
    <property type="entry name" value="C-terminal effector domain of the bipartite response regulators"/>
    <property type="match status" value="1"/>
</dbReference>